<comment type="function">
    <text evidence="4">Plant non-specific lipid-transfer proteins transfer phospholipids as well as galactolipids across membranes. May play a role in wax or cutin deposition in the cell walls of expanding epidermal cells and certain secretory tissues.</text>
</comment>
<keyword evidence="8" id="KW-1185">Reference proteome</keyword>
<sequence length="146" mass="15808">MGKASSSMWVLGLFCLALIARPVKAITCQEAVIRLLPCESYLRGSGDLTWACCEGTRALNSEAASKADRESVCECFKKVAPTLGVKDDRAAQLVKECSVDVGMPIGSDMDCTKYVLSLFTGLRLSLRMEAMSLAGDKKDILLVVFF</sequence>
<dbReference type="Proteomes" id="UP000585474">
    <property type="component" value="Unassembled WGS sequence"/>
</dbReference>
<dbReference type="Pfam" id="PF00234">
    <property type="entry name" value="Tryp_alpha_amyl"/>
    <property type="match status" value="1"/>
</dbReference>
<evidence type="ECO:0000256" key="2">
    <source>
        <dbReference type="ARBA" id="ARBA00022448"/>
    </source>
</evidence>
<name>A0A7J0G6J5_9ERIC</name>
<evidence type="ECO:0000259" key="6">
    <source>
        <dbReference type="SMART" id="SM00499"/>
    </source>
</evidence>
<keyword evidence="5" id="KW-0732">Signal</keyword>
<feature type="signal peptide" evidence="5">
    <location>
        <begin position="1"/>
        <end position="25"/>
    </location>
</feature>
<evidence type="ECO:0000313" key="8">
    <source>
        <dbReference type="Proteomes" id="UP000585474"/>
    </source>
</evidence>
<feature type="domain" description="Bifunctional inhibitor/plant lipid transfer protein/seed storage helical" evidence="6">
    <location>
        <begin position="28"/>
        <end position="111"/>
    </location>
</feature>
<dbReference type="InterPro" id="IPR016140">
    <property type="entry name" value="Bifunc_inhib/LTP/seed_store"/>
</dbReference>
<reference evidence="7 8" key="1">
    <citation type="submission" date="2019-07" db="EMBL/GenBank/DDBJ databases">
        <title>De Novo Assembly of kiwifruit Actinidia rufa.</title>
        <authorList>
            <person name="Sugita-Konishi S."/>
            <person name="Sato K."/>
            <person name="Mori E."/>
            <person name="Abe Y."/>
            <person name="Kisaki G."/>
            <person name="Hamano K."/>
            <person name="Suezawa K."/>
            <person name="Otani M."/>
            <person name="Fukuda T."/>
            <person name="Manabe T."/>
            <person name="Gomi K."/>
            <person name="Tabuchi M."/>
            <person name="Akimitsu K."/>
            <person name="Kataoka I."/>
        </authorList>
    </citation>
    <scope>NUCLEOTIDE SEQUENCE [LARGE SCALE GENOMIC DNA]</scope>
    <source>
        <strain evidence="8">cv. Fuchu</strain>
    </source>
</reference>
<dbReference type="AlphaFoldDB" id="A0A7J0G6J5"/>
<dbReference type="OrthoDB" id="1876592at2759"/>
<keyword evidence="3 4" id="KW-0446">Lipid-binding</keyword>
<evidence type="ECO:0000256" key="1">
    <source>
        <dbReference type="ARBA" id="ARBA00009748"/>
    </source>
</evidence>
<protein>
    <recommendedName>
        <fullName evidence="4">Non-specific lipid-transfer protein</fullName>
    </recommendedName>
</protein>
<organism evidence="7 8">
    <name type="scientific">Actinidia rufa</name>
    <dbReference type="NCBI Taxonomy" id="165716"/>
    <lineage>
        <taxon>Eukaryota</taxon>
        <taxon>Viridiplantae</taxon>
        <taxon>Streptophyta</taxon>
        <taxon>Embryophyta</taxon>
        <taxon>Tracheophyta</taxon>
        <taxon>Spermatophyta</taxon>
        <taxon>Magnoliopsida</taxon>
        <taxon>eudicotyledons</taxon>
        <taxon>Gunneridae</taxon>
        <taxon>Pentapetalae</taxon>
        <taxon>asterids</taxon>
        <taxon>Ericales</taxon>
        <taxon>Actinidiaceae</taxon>
        <taxon>Actinidia</taxon>
    </lineage>
</organism>
<dbReference type="SUPFAM" id="SSF47699">
    <property type="entry name" value="Bifunctional inhibitor/lipid-transfer protein/seed storage 2S albumin"/>
    <property type="match status" value="1"/>
</dbReference>
<dbReference type="Gene3D" id="1.10.110.10">
    <property type="entry name" value="Plant lipid-transfer and hydrophobic proteins"/>
    <property type="match status" value="1"/>
</dbReference>
<dbReference type="CDD" id="cd01960">
    <property type="entry name" value="nsLTP1"/>
    <property type="match status" value="1"/>
</dbReference>
<evidence type="ECO:0000256" key="3">
    <source>
        <dbReference type="ARBA" id="ARBA00023121"/>
    </source>
</evidence>
<feature type="chain" id="PRO_5029618892" description="Non-specific lipid-transfer protein" evidence="5">
    <location>
        <begin position="26"/>
        <end position="146"/>
    </location>
</feature>
<gene>
    <name evidence="7" type="ORF">Acr_18g0005220</name>
</gene>
<evidence type="ECO:0000256" key="5">
    <source>
        <dbReference type="SAM" id="SignalP"/>
    </source>
</evidence>
<dbReference type="GO" id="GO:0006869">
    <property type="term" value="P:lipid transport"/>
    <property type="evidence" value="ECO:0007669"/>
    <property type="project" value="InterPro"/>
</dbReference>
<dbReference type="PANTHER" id="PTHR33076">
    <property type="entry name" value="NON-SPECIFIC LIPID-TRANSFER PROTEIN 2-RELATED"/>
    <property type="match status" value="1"/>
</dbReference>
<dbReference type="EMBL" id="BJWL01000018">
    <property type="protein sequence ID" value="GFZ06352.1"/>
    <property type="molecule type" value="Genomic_DNA"/>
</dbReference>
<dbReference type="PRINTS" id="PR00382">
    <property type="entry name" value="LIPIDTRNSFER"/>
</dbReference>
<proteinExistence type="inferred from homology"/>
<keyword evidence="2 4" id="KW-0813">Transport</keyword>
<dbReference type="GO" id="GO:0008289">
    <property type="term" value="F:lipid binding"/>
    <property type="evidence" value="ECO:0007669"/>
    <property type="project" value="UniProtKB-KW"/>
</dbReference>
<comment type="caution">
    <text evidence="7">The sequence shown here is derived from an EMBL/GenBank/DDBJ whole genome shotgun (WGS) entry which is preliminary data.</text>
</comment>
<evidence type="ECO:0000256" key="4">
    <source>
        <dbReference type="RuleBase" id="RU000628"/>
    </source>
</evidence>
<dbReference type="InterPro" id="IPR036312">
    <property type="entry name" value="Bifun_inhib/LTP/seed_sf"/>
</dbReference>
<comment type="similarity">
    <text evidence="1 4">Belongs to the plant LTP family.</text>
</comment>
<dbReference type="SMART" id="SM00499">
    <property type="entry name" value="AAI"/>
    <property type="match status" value="1"/>
</dbReference>
<evidence type="ECO:0000313" key="7">
    <source>
        <dbReference type="EMBL" id="GFZ06352.1"/>
    </source>
</evidence>
<accession>A0A7J0G6J5</accession>
<dbReference type="InterPro" id="IPR000528">
    <property type="entry name" value="Plant_nsLTP"/>
</dbReference>